<proteinExistence type="predicted"/>
<evidence type="ECO:0000313" key="1">
    <source>
        <dbReference type="EMBL" id="PHV69799.1"/>
    </source>
</evidence>
<dbReference type="EMBL" id="PEDL01000018">
    <property type="protein sequence ID" value="PHV69799.1"/>
    <property type="molecule type" value="Genomic_DNA"/>
</dbReference>
<gene>
    <name evidence="1" type="ORF">CS063_13865</name>
</gene>
<protein>
    <submittedName>
        <fullName evidence="1">Uncharacterized protein</fullName>
    </submittedName>
</protein>
<evidence type="ECO:0000313" key="2">
    <source>
        <dbReference type="Proteomes" id="UP000224460"/>
    </source>
</evidence>
<dbReference type="Proteomes" id="UP000224460">
    <property type="component" value="Unassembled WGS sequence"/>
</dbReference>
<reference evidence="1" key="1">
    <citation type="submission" date="2017-10" db="EMBL/GenBank/DDBJ databases">
        <title>Genome sequence of cellulolytic Lachnospiraceae bacterium XHS1971 isolated from hotspring sediment.</title>
        <authorList>
            <person name="Vasudevan G."/>
            <person name="Joshi A.J."/>
            <person name="Hivarkar S."/>
            <person name="Lanjekar V.B."/>
            <person name="Dhakephalkar P.K."/>
            <person name="Dagar S."/>
        </authorList>
    </citation>
    <scope>NUCLEOTIDE SEQUENCE</scope>
    <source>
        <strain evidence="1">XHS1971</strain>
    </source>
</reference>
<accession>A0AC61D8Y7</accession>
<keyword evidence="2" id="KW-1185">Reference proteome</keyword>
<organism evidence="1 2">
    <name type="scientific">Sporanaerobium hydrogeniformans</name>
    <dbReference type="NCBI Taxonomy" id="3072179"/>
    <lineage>
        <taxon>Bacteria</taxon>
        <taxon>Bacillati</taxon>
        <taxon>Bacillota</taxon>
        <taxon>Clostridia</taxon>
        <taxon>Lachnospirales</taxon>
        <taxon>Lachnospiraceae</taxon>
        <taxon>Sporanaerobium</taxon>
    </lineage>
</organism>
<name>A0AC61D8Y7_9FIRM</name>
<sequence>MGIISKKIKGNKRKIMTLKKINQKGFKILQDRILFMAVVIGAMFAVLFLKFYKLQILDHDKYAGDLRASVERTVEIPSTRGMIYDRYGKPLAINKPVYVLKIDQQAVMKKKDLNALLLKVIQLLEKNGDTYKDMIPLSKTEPFSFTESETAVRSFITNYLPYNGIEHRDELAALSAEELFHYLRGEDVFQIDPAISNEDARKIMALRVEMYQYSYQKYKKVILAENISEKTLATIDENQNEYPSILAEVDAKRYYPYGKEFGNVLGYTRAITANQYESMKEKGYDKDDIIGQMGIELSMEEELKGQKGIELIEVDNVGRKVFTLDKTDAVQGNNVFLTIDADLQLSAYQAIEKRLSEAIVQRIKGGMRNVQPLTGREILVSMVRTNQLNLKTMEKAPKEHMQRQLYEKIKASYDETIKSLPKTTVNEEGEEVEVKIPTLKEHFVTLLEADQSVITNRELLLALSEQGSLKLDENLVEKIWNNAYPSLESILIQELESGDLKPDQLCVDPFSASAVVVDVKTGEVLTLVGYPSYDSNEMTNNFNSYYTQLQDELDKRHLLTNRALRAADAPGSTFKMIVALAGLEEGVITANTQINDTGIYTKAGTPYPKCWIQTNSGHGHGLVDLKRALEVSCNFYFYDVAYRLGLKSSDIYGGIDALTKYALMFGLDQKTGIELEEMAPNISHPSSIVKTNMARAINIIKDTSDERKKELRERIGNALEKGFYPYGSSKATDIEGRIDYLTQYEMKLFIDSALQEVLSDNIEVIWEKMLEDFQKEIGKDSQGITNQLIEQVLNDTSDSSLKSKSQIYLNEKLLAMVSSSTNKLITKSINNLPKETVEDAYYKVYSNAIRRNQNKENEKQYVEEMERRLQEIEAGTFDANERLVAKVKESLMDILLAYLFENIDMTWNTGITVRTAIGQGQNAFTPVQMARYIAGLANGEEVYDLRVVNGIFDNKETGAYEATTPKIYNTLHFKKEHLEAVYQGMYNVAKGREGTARTHFTDYPIEIGAKTGTVQKNNTENAFFVGFAPYDNPQIAVVTNMYVADGLGTYNTQLAKDILSAYFKLNQEPQNTTIDNQLVP</sequence>
<comment type="caution">
    <text evidence="1">The sequence shown here is derived from an EMBL/GenBank/DDBJ whole genome shotgun (WGS) entry which is preliminary data.</text>
</comment>